<proteinExistence type="predicted"/>
<keyword evidence="1" id="KW-0472">Membrane</keyword>
<feature type="transmembrane region" description="Helical" evidence="1">
    <location>
        <begin position="7"/>
        <end position="28"/>
    </location>
</feature>
<evidence type="ECO:0000313" key="3">
    <source>
        <dbReference type="Proteomes" id="UP000243774"/>
    </source>
</evidence>
<keyword evidence="1" id="KW-1133">Transmembrane helix</keyword>
<dbReference type="Proteomes" id="UP000243774">
    <property type="component" value="Unassembled WGS sequence"/>
</dbReference>
<protein>
    <submittedName>
        <fullName evidence="2">Uncharacterized membrane protein</fullName>
    </submittedName>
</protein>
<sequence length="236" mass="24892">MKKGQVFTIDLVIGTIIILGVLVSAYSITNYYLSINSSITTNGNFLSLVSSAVSSFSEVSSTSTALLQFQNGGSSSALSSYVLNILGSEINGPFLINVMTKSNYSSNDTPNSLIFSYNSGLSSSLSYLKFYEPILVTNYSSACGSSCNSSLSIGSVFPSYNTTINAVNCNVFYSNGSTTGWTILNNTPSGYCTIQVPSFAAPNSYDVVTQSSTGESTGSATLQVIALDLLEFEVSK</sequence>
<evidence type="ECO:0000313" key="2">
    <source>
        <dbReference type="EMBL" id="EGD71949.1"/>
    </source>
</evidence>
<evidence type="ECO:0000256" key="1">
    <source>
        <dbReference type="SAM" id="Phobius"/>
    </source>
</evidence>
<dbReference type="HOGENOM" id="CLU_1173337_0_0_2"/>
<gene>
    <name evidence="2" type="ORF">CSMARM5_0096</name>
</gene>
<accession>F2UTZ8</accession>
<name>F2UTZ8_PARA5</name>
<dbReference type="EMBL" id="GL876962">
    <property type="protein sequence ID" value="EGD71949.1"/>
    <property type="molecule type" value="Genomic_DNA"/>
</dbReference>
<keyword evidence="1" id="KW-0812">Transmembrane</keyword>
<dbReference type="AlphaFoldDB" id="F2UTZ8"/>
<organism evidence="2 3">
    <name type="scientific">Candidatus Parvarchaeum acidophilus ARMAN-5_'5-way FS'</name>
    <dbReference type="NCBI Taxonomy" id="994838"/>
    <lineage>
        <taxon>Archaea</taxon>
        <taxon>Candidatus Parvarchaeota</taxon>
        <taxon>Candidatus Parvarchaeum</taxon>
    </lineage>
</organism>
<reference evidence="2 3" key="1">
    <citation type="submission" date="2011-03" db="EMBL/GenBank/DDBJ databases">
        <title>A unique three-unit tRNA splicing endonuclease found in ultrasmall Archaea possesses broad substrate specificity.</title>
        <authorList>
            <person name="Fujishima K."/>
            <person name="Sugahara J."/>
            <person name="Miller C.S."/>
            <person name="Baker B.J."/>
            <person name="Di Giulio M."/>
            <person name="Tomita M."/>
            <person name="Banfield J.F."/>
            <person name="Kanai A."/>
        </authorList>
    </citation>
    <scope>NUCLEOTIDE SEQUENCE [LARGE SCALE GENOMIC DNA]</scope>
</reference>